<dbReference type="InterPro" id="IPR007401">
    <property type="entry name" value="DUF454"/>
</dbReference>
<sequence>MRRILYAIAGTLSLITGLIGVVLPVLPTTPFLLLSAWCFARSNKRLHAWLINHKYFGPAINDWEKHKGIKASNKKRAYVLIVLSFSISIYVVPLTWVKVLLLFMCIALLWNMKRIKTL</sequence>
<protein>
    <recommendedName>
        <fullName evidence="1">Inner membrane protein</fullName>
    </recommendedName>
</protein>
<dbReference type="RefSeq" id="WP_116686359.1">
    <property type="nucleotide sequence ID" value="NZ_CAWNYD010000002.1"/>
</dbReference>
<accession>A0A2V1H3R9</accession>
<reference evidence="3 4" key="1">
    <citation type="submission" date="2018-04" db="EMBL/GenBank/DDBJ databases">
        <title>Thalassorhabdus spongiae gen. nov., sp. nov., isolated from a marine sponge in South-West Iceland.</title>
        <authorList>
            <person name="Knobloch S."/>
            <person name="Daussin A."/>
            <person name="Johannsson R."/>
            <person name="Marteinsson V.T."/>
        </authorList>
    </citation>
    <scope>NUCLEOTIDE SEQUENCE [LARGE SCALE GENOMIC DNA]</scope>
    <source>
        <strain evidence="3 4">Hp12</strain>
    </source>
</reference>
<feature type="transmembrane region" description="Helical" evidence="2">
    <location>
        <begin position="77"/>
        <end position="110"/>
    </location>
</feature>
<dbReference type="OrthoDB" id="9816293at2"/>
<evidence type="ECO:0000256" key="1">
    <source>
        <dbReference type="PIRNR" id="PIRNR016789"/>
    </source>
</evidence>
<dbReference type="Proteomes" id="UP000244906">
    <property type="component" value="Unassembled WGS sequence"/>
</dbReference>
<dbReference type="PIRSF" id="PIRSF016789">
    <property type="entry name" value="DUF454"/>
    <property type="match status" value="1"/>
</dbReference>
<dbReference type="EMBL" id="QDDL01000002">
    <property type="protein sequence ID" value="PVZ70286.1"/>
    <property type="molecule type" value="Genomic_DNA"/>
</dbReference>
<proteinExistence type="predicted"/>
<keyword evidence="1 2" id="KW-0472">Membrane</keyword>
<evidence type="ECO:0000256" key="2">
    <source>
        <dbReference type="SAM" id="Phobius"/>
    </source>
</evidence>
<keyword evidence="2" id="KW-1133">Transmembrane helix</keyword>
<keyword evidence="4" id="KW-1185">Reference proteome</keyword>
<dbReference type="PANTHER" id="PTHR35813">
    <property type="entry name" value="INNER MEMBRANE PROTEIN YBAN"/>
    <property type="match status" value="1"/>
</dbReference>
<keyword evidence="1" id="KW-1003">Cell membrane</keyword>
<dbReference type="AlphaFoldDB" id="A0A2V1H3R9"/>
<evidence type="ECO:0000313" key="4">
    <source>
        <dbReference type="Proteomes" id="UP000244906"/>
    </source>
</evidence>
<dbReference type="GO" id="GO:0005886">
    <property type="term" value="C:plasma membrane"/>
    <property type="evidence" value="ECO:0007669"/>
    <property type="project" value="UniProtKB-SubCell"/>
</dbReference>
<evidence type="ECO:0000313" key="3">
    <source>
        <dbReference type="EMBL" id="PVZ70286.1"/>
    </source>
</evidence>
<comment type="caution">
    <text evidence="3">The sequence shown here is derived from an EMBL/GenBank/DDBJ whole genome shotgun (WGS) entry which is preliminary data.</text>
</comment>
<keyword evidence="1" id="KW-0997">Cell inner membrane</keyword>
<dbReference type="PANTHER" id="PTHR35813:SF1">
    <property type="entry name" value="INNER MEMBRANE PROTEIN YBAN"/>
    <property type="match status" value="1"/>
</dbReference>
<dbReference type="Pfam" id="PF04304">
    <property type="entry name" value="DUF454"/>
    <property type="match status" value="1"/>
</dbReference>
<organism evidence="3 4">
    <name type="scientific">Pelagibaculum spongiae</name>
    <dbReference type="NCBI Taxonomy" id="2080658"/>
    <lineage>
        <taxon>Bacteria</taxon>
        <taxon>Pseudomonadati</taxon>
        <taxon>Pseudomonadota</taxon>
        <taxon>Gammaproteobacteria</taxon>
        <taxon>Oceanospirillales</taxon>
        <taxon>Pelagibaculum</taxon>
    </lineage>
</organism>
<gene>
    <name evidence="3" type="ORF">DC094_06720</name>
</gene>
<keyword evidence="2" id="KW-0812">Transmembrane</keyword>
<feature type="transmembrane region" description="Helical" evidence="2">
    <location>
        <begin position="5"/>
        <end position="26"/>
    </location>
</feature>
<name>A0A2V1H3R9_9GAMM</name>
<comment type="subcellular location">
    <subcellularLocation>
        <location evidence="1">Cell inner membrane</location>
        <topology evidence="1">Multi-pass membrane protein</topology>
    </subcellularLocation>
</comment>